<name>A0ABP8QYD8_9ACTN</name>
<dbReference type="Proteomes" id="UP001500503">
    <property type="component" value="Unassembled WGS sequence"/>
</dbReference>
<gene>
    <name evidence="1" type="ORF">GCM10023191_079740</name>
</gene>
<dbReference type="RefSeq" id="WP_345472956.1">
    <property type="nucleotide sequence ID" value="NZ_BAABHF010000048.1"/>
</dbReference>
<keyword evidence="2" id="KW-1185">Reference proteome</keyword>
<protein>
    <submittedName>
        <fullName evidence="1">Uncharacterized protein</fullName>
    </submittedName>
</protein>
<sequence>MLAALCRELALLGLDVGMSDAKPAVSVRQSRRNPRLWISIDVCDGFFEWCRRDGSRHAADDPAGAARRIATEVRRAAADRE</sequence>
<dbReference type="EMBL" id="BAABHF010000048">
    <property type="protein sequence ID" value="GAA4513121.1"/>
    <property type="molecule type" value="Genomic_DNA"/>
</dbReference>
<comment type="caution">
    <text evidence="1">The sequence shown here is derived from an EMBL/GenBank/DDBJ whole genome shotgun (WGS) entry which is preliminary data.</text>
</comment>
<reference evidence="2" key="1">
    <citation type="journal article" date="2019" name="Int. J. Syst. Evol. Microbiol.">
        <title>The Global Catalogue of Microorganisms (GCM) 10K type strain sequencing project: providing services to taxonomists for standard genome sequencing and annotation.</title>
        <authorList>
            <consortium name="The Broad Institute Genomics Platform"/>
            <consortium name="The Broad Institute Genome Sequencing Center for Infectious Disease"/>
            <person name="Wu L."/>
            <person name="Ma J."/>
        </authorList>
    </citation>
    <scope>NUCLEOTIDE SEQUENCE [LARGE SCALE GENOMIC DNA]</scope>
    <source>
        <strain evidence="2">JCM 17933</strain>
    </source>
</reference>
<accession>A0ABP8QYD8</accession>
<proteinExistence type="predicted"/>
<organism evidence="1 2">
    <name type="scientific">Actinoallomurus oryzae</name>
    <dbReference type="NCBI Taxonomy" id="502180"/>
    <lineage>
        <taxon>Bacteria</taxon>
        <taxon>Bacillati</taxon>
        <taxon>Actinomycetota</taxon>
        <taxon>Actinomycetes</taxon>
        <taxon>Streptosporangiales</taxon>
        <taxon>Thermomonosporaceae</taxon>
        <taxon>Actinoallomurus</taxon>
    </lineage>
</organism>
<evidence type="ECO:0000313" key="1">
    <source>
        <dbReference type="EMBL" id="GAA4513121.1"/>
    </source>
</evidence>
<evidence type="ECO:0000313" key="2">
    <source>
        <dbReference type="Proteomes" id="UP001500503"/>
    </source>
</evidence>